<sequence length="66" mass="7258">MSPPRTVAEPSPLRSRTVTPKSVKSETPEPVYPSPIVDPKWEQVVTFSHQGMFPQSPLGAIRNSPC</sequence>
<keyword evidence="3" id="KW-1185">Reference proteome</keyword>
<gene>
    <name evidence="2" type="ORF">M427DRAFT_61531</name>
</gene>
<proteinExistence type="predicted"/>
<organism evidence="2 3">
    <name type="scientific">Gonapodya prolifera (strain JEL478)</name>
    <name type="common">Monoblepharis prolifera</name>
    <dbReference type="NCBI Taxonomy" id="1344416"/>
    <lineage>
        <taxon>Eukaryota</taxon>
        <taxon>Fungi</taxon>
        <taxon>Fungi incertae sedis</taxon>
        <taxon>Chytridiomycota</taxon>
        <taxon>Chytridiomycota incertae sedis</taxon>
        <taxon>Monoblepharidomycetes</taxon>
        <taxon>Monoblepharidales</taxon>
        <taxon>Gonapodyaceae</taxon>
        <taxon>Gonapodya</taxon>
    </lineage>
</organism>
<feature type="region of interest" description="Disordered" evidence="1">
    <location>
        <begin position="1"/>
        <end position="34"/>
    </location>
</feature>
<evidence type="ECO:0000256" key="1">
    <source>
        <dbReference type="SAM" id="MobiDB-lite"/>
    </source>
</evidence>
<dbReference type="Proteomes" id="UP000070544">
    <property type="component" value="Unassembled WGS sequence"/>
</dbReference>
<reference evidence="2 3" key="1">
    <citation type="journal article" date="2015" name="Genome Biol. Evol.">
        <title>Phylogenomic analyses indicate that early fungi evolved digesting cell walls of algal ancestors of land plants.</title>
        <authorList>
            <person name="Chang Y."/>
            <person name="Wang S."/>
            <person name="Sekimoto S."/>
            <person name="Aerts A.L."/>
            <person name="Choi C."/>
            <person name="Clum A."/>
            <person name="LaButti K.M."/>
            <person name="Lindquist E.A."/>
            <person name="Yee Ngan C."/>
            <person name="Ohm R.A."/>
            <person name="Salamov A.A."/>
            <person name="Grigoriev I.V."/>
            <person name="Spatafora J.W."/>
            <person name="Berbee M.L."/>
        </authorList>
    </citation>
    <scope>NUCLEOTIDE SEQUENCE [LARGE SCALE GENOMIC DNA]</scope>
    <source>
        <strain evidence="2 3">JEL478</strain>
    </source>
</reference>
<accession>A0A139A214</accession>
<evidence type="ECO:0000313" key="3">
    <source>
        <dbReference type="Proteomes" id="UP000070544"/>
    </source>
</evidence>
<dbReference type="AlphaFoldDB" id="A0A139A214"/>
<protein>
    <submittedName>
        <fullName evidence="2">Uncharacterized protein</fullName>
    </submittedName>
</protein>
<name>A0A139A214_GONPJ</name>
<dbReference type="EMBL" id="KQ965814">
    <property type="protein sequence ID" value="KXS10817.1"/>
    <property type="molecule type" value="Genomic_DNA"/>
</dbReference>
<evidence type="ECO:0000313" key="2">
    <source>
        <dbReference type="EMBL" id="KXS10817.1"/>
    </source>
</evidence>